<keyword evidence="2" id="KW-0520">NAD</keyword>
<gene>
    <name evidence="4" type="ORF">MELLADRAFT_95852</name>
</gene>
<keyword evidence="5" id="KW-1185">Reference proteome</keyword>
<evidence type="ECO:0000256" key="2">
    <source>
        <dbReference type="ARBA" id="ARBA00023027"/>
    </source>
</evidence>
<dbReference type="OrthoDB" id="3364278at2759"/>
<accession>F4RDH1</accession>
<dbReference type="InterPro" id="IPR022383">
    <property type="entry name" value="Lactate/malate_DH_C"/>
</dbReference>
<dbReference type="SUPFAM" id="SSF56327">
    <property type="entry name" value="LDH C-terminal domain-like"/>
    <property type="match status" value="1"/>
</dbReference>
<protein>
    <recommendedName>
        <fullName evidence="3">Lactate/malate dehydrogenase C-terminal domain-containing protein</fullName>
    </recommendedName>
</protein>
<evidence type="ECO:0000313" key="5">
    <source>
        <dbReference type="Proteomes" id="UP000001072"/>
    </source>
</evidence>
<dbReference type="RefSeq" id="XP_007407128.1">
    <property type="nucleotide sequence ID" value="XM_007407066.1"/>
</dbReference>
<dbReference type="STRING" id="747676.F4RDH1"/>
<evidence type="ECO:0000313" key="4">
    <source>
        <dbReference type="EMBL" id="EGG09401.1"/>
    </source>
</evidence>
<dbReference type="GO" id="GO:0030060">
    <property type="term" value="F:L-malate dehydrogenase (NAD+) activity"/>
    <property type="evidence" value="ECO:0007669"/>
    <property type="project" value="TreeGrafter"/>
</dbReference>
<dbReference type="GeneID" id="18937378"/>
<proteinExistence type="predicted"/>
<dbReference type="EMBL" id="GL883097">
    <property type="protein sequence ID" value="EGG09401.1"/>
    <property type="molecule type" value="Genomic_DNA"/>
</dbReference>
<organism evidence="5">
    <name type="scientific">Melampsora larici-populina (strain 98AG31 / pathotype 3-4-7)</name>
    <name type="common">Poplar leaf rust fungus</name>
    <dbReference type="NCBI Taxonomy" id="747676"/>
    <lineage>
        <taxon>Eukaryota</taxon>
        <taxon>Fungi</taxon>
        <taxon>Dikarya</taxon>
        <taxon>Basidiomycota</taxon>
        <taxon>Pucciniomycotina</taxon>
        <taxon>Pucciniomycetes</taxon>
        <taxon>Pucciniales</taxon>
        <taxon>Melampsoraceae</taxon>
        <taxon>Melampsora</taxon>
    </lineage>
</organism>
<dbReference type="InParanoid" id="F4RDH1"/>
<dbReference type="VEuPathDB" id="FungiDB:MELLADRAFT_95852"/>
<dbReference type="InterPro" id="IPR015955">
    <property type="entry name" value="Lactate_DH/Glyco_Ohase_4_C"/>
</dbReference>
<reference evidence="5" key="1">
    <citation type="journal article" date="2011" name="Proc. Natl. Acad. Sci. U.S.A.">
        <title>Obligate biotrophy features unraveled by the genomic analysis of rust fungi.</title>
        <authorList>
            <person name="Duplessis S."/>
            <person name="Cuomo C.A."/>
            <person name="Lin Y.-C."/>
            <person name="Aerts A."/>
            <person name="Tisserant E."/>
            <person name="Veneault-Fourrey C."/>
            <person name="Joly D.L."/>
            <person name="Hacquard S."/>
            <person name="Amselem J."/>
            <person name="Cantarel B.L."/>
            <person name="Chiu R."/>
            <person name="Coutinho P.M."/>
            <person name="Feau N."/>
            <person name="Field M."/>
            <person name="Frey P."/>
            <person name="Gelhaye E."/>
            <person name="Goldberg J."/>
            <person name="Grabherr M.G."/>
            <person name="Kodira C.D."/>
            <person name="Kohler A."/>
            <person name="Kuees U."/>
            <person name="Lindquist E.A."/>
            <person name="Lucas S.M."/>
            <person name="Mago R."/>
            <person name="Mauceli E."/>
            <person name="Morin E."/>
            <person name="Murat C."/>
            <person name="Pangilinan J.L."/>
            <person name="Park R."/>
            <person name="Pearson M."/>
            <person name="Quesneville H."/>
            <person name="Rouhier N."/>
            <person name="Sakthikumar S."/>
            <person name="Salamov A.A."/>
            <person name="Schmutz J."/>
            <person name="Selles B."/>
            <person name="Shapiro H."/>
            <person name="Tanguay P."/>
            <person name="Tuskan G.A."/>
            <person name="Henrissat B."/>
            <person name="Van de Peer Y."/>
            <person name="Rouze P."/>
            <person name="Ellis J.G."/>
            <person name="Dodds P.N."/>
            <person name="Schein J.E."/>
            <person name="Zhong S."/>
            <person name="Hamelin R.C."/>
            <person name="Grigoriev I.V."/>
            <person name="Szabo L.J."/>
            <person name="Martin F."/>
        </authorList>
    </citation>
    <scope>NUCLEOTIDE SEQUENCE [LARGE SCALE GENOMIC DNA]</scope>
    <source>
        <strain evidence="5">98AG31 / pathotype 3-4-7</strain>
    </source>
</reference>
<dbReference type="PANTHER" id="PTHR11540:SF16">
    <property type="entry name" value="MALATE DEHYDROGENASE, MITOCHONDRIAL"/>
    <property type="match status" value="1"/>
</dbReference>
<sequence>MLLKRARAPKAADTPIQGPSDWWSFGLHNLLHPYHHVLSDETKLKELINQIQFGGDEVVKAKEGKGSATLSMAYAGFQFVNSLIKAKWEGKTGVTDMVTLLFNLKLILLVW</sequence>
<dbReference type="Pfam" id="PF02866">
    <property type="entry name" value="Ldh_1_C"/>
    <property type="match status" value="1"/>
</dbReference>
<dbReference type="AlphaFoldDB" id="F4RDH1"/>
<dbReference type="eggNOG" id="KOG1494">
    <property type="taxonomic scope" value="Eukaryota"/>
</dbReference>
<dbReference type="Proteomes" id="UP000001072">
    <property type="component" value="Unassembled WGS sequence"/>
</dbReference>
<feature type="domain" description="Lactate/malate dehydrogenase C-terminal" evidence="3">
    <location>
        <begin position="37"/>
        <end position="89"/>
    </location>
</feature>
<dbReference type="KEGG" id="mlr:MELLADRAFT_95852"/>
<keyword evidence="1" id="KW-0560">Oxidoreductase</keyword>
<dbReference type="PANTHER" id="PTHR11540">
    <property type="entry name" value="MALATE AND LACTATE DEHYDROGENASE"/>
    <property type="match status" value="1"/>
</dbReference>
<dbReference type="Gene3D" id="3.90.110.10">
    <property type="entry name" value="Lactate dehydrogenase/glycoside hydrolase, family 4, C-terminal"/>
    <property type="match status" value="1"/>
</dbReference>
<dbReference type="GO" id="GO:0005829">
    <property type="term" value="C:cytosol"/>
    <property type="evidence" value="ECO:0007669"/>
    <property type="project" value="TreeGrafter"/>
</dbReference>
<evidence type="ECO:0000256" key="1">
    <source>
        <dbReference type="ARBA" id="ARBA00023002"/>
    </source>
</evidence>
<evidence type="ECO:0000259" key="3">
    <source>
        <dbReference type="Pfam" id="PF02866"/>
    </source>
</evidence>
<dbReference type="HOGENOM" id="CLU_2158951_0_0_1"/>
<name>F4RDH1_MELLP</name>